<evidence type="ECO:0000256" key="5">
    <source>
        <dbReference type="ARBA" id="ARBA00022729"/>
    </source>
</evidence>
<protein>
    <recommendedName>
        <fullName evidence="9">Hemoglobinase</fullName>
        <ecNumber evidence="3">3.4.22.34</ecNumber>
    </recommendedName>
</protein>
<dbReference type="EC" id="3.4.22.34" evidence="3"/>
<feature type="active site" evidence="10">
    <location>
        <position position="142"/>
    </location>
</feature>
<evidence type="ECO:0000313" key="13">
    <source>
        <dbReference type="Proteomes" id="UP000316759"/>
    </source>
</evidence>
<dbReference type="InterPro" id="IPR001096">
    <property type="entry name" value="Peptidase_C13"/>
</dbReference>
<keyword evidence="5 11" id="KW-0732">Signal</keyword>
<comment type="similarity">
    <text evidence="2">Belongs to the peptidase C13 family.</text>
</comment>
<evidence type="ECO:0000256" key="11">
    <source>
        <dbReference type="SAM" id="SignalP"/>
    </source>
</evidence>
<dbReference type="InterPro" id="IPR046427">
    <property type="entry name" value="Legumain_prodom_sf"/>
</dbReference>
<dbReference type="GO" id="GO:0051603">
    <property type="term" value="P:proteolysis involved in protein catabolic process"/>
    <property type="evidence" value="ECO:0007669"/>
    <property type="project" value="TreeGrafter"/>
</dbReference>
<name>A0A504YMZ3_FASGI</name>
<comment type="function">
    <text evidence="8">This protease is used by the parasite for degradation of the host globin.</text>
</comment>
<evidence type="ECO:0000256" key="4">
    <source>
        <dbReference type="ARBA" id="ARBA00022670"/>
    </source>
</evidence>
<dbReference type="STRING" id="46835.A0A504YMZ3"/>
<dbReference type="PIRSF" id="PIRSF019663">
    <property type="entry name" value="Legumain"/>
    <property type="match status" value="1"/>
</dbReference>
<dbReference type="PANTHER" id="PTHR12000">
    <property type="entry name" value="HEMOGLOBINASE FAMILY MEMBER"/>
    <property type="match status" value="1"/>
</dbReference>
<feature type="chain" id="PRO_5021297970" description="Hemoglobinase" evidence="11">
    <location>
        <begin position="18"/>
        <end position="399"/>
    </location>
</feature>
<dbReference type="EMBL" id="SUNJ01011164">
    <property type="protein sequence ID" value="TPP59110.1"/>
    <property type="molecule type" value="Genomic_DNA"/>
</dbReference>
<evidence type="ECO:0000256" key="9">
    <source>
        <dbReference type="ARBA" id="ARBA00069042"/>
    </source>
</evidence>
<dbReference type="GO" id="GO:0006624">
    <property type="term" value="P:vacuolar protein processing"/>
    <property type="evidence" value="ECO:0007669"/>
    <property type="project" value="TreeGrafter"/>
</dbReference>
<keyword evidence="6" id="KW-0378">Hydrolase</keyword>
<evidence type="ECO:0000256" key="2">
    <source>
        <dbReference type="ARBA" id="ARBA00009941"/>
    </source>
</evidence>
<evidence type="ECO:0000256" key="7">
    <source>
        <dbReference type="ARBA" id="ARBA00022807"/>
    </source>
</evidence>
<evidence type="ECO:0000313" key="12">
    <source>
        <dbReference type="EMBL" id="TPP59110.1"/>
    </source>
</evidence>
<comment type="caution">
    <text evidence="12">The sequence shown here is derived from an EMBL/GenBank/DDBJ whole genome shotgun (WGS) entry which is preliminary data.</text>
</comment>
<dbReference type="PANTHER" id="PTHR12000:SF42">
    <property type="entry name" value="LEGUMAIN"/>
    <property type="match status" value="1"/>
</dbReference>
<dbReference type="OrthoDB" id="9973749at2759"/>
<dbReference type="Gene3D" id="3.40.50.1460">
    <property type="match status" value="1"/>
</dbReference>
<dbReference type="Proteomes" id="UP000316759">
    <property type="component" value="Unassembled WGS sequence"/>
</dbReference>
<feature type="signal peptide" evidence="11">
    <location>
        <begin position="1"/>
        <end position="17"/>
    </location>
</feature>
<dbReference type="Gene3D" id="1.10.132.130">
    <property type="match status" value="1"/>
</dbReference>
<dbReference type="PRINTS" id="PR00776">
    <property type="entry name" value="HEMOGLOBNASE"/>
</dbReference>
<gene>
    <name evidence="12" type="ORF">FGIG_04742</name>
</gene>
<evidence type="ECO:0000256" key="6">
    <source>
        <dbReference type="ARBA" id="ARBA00022801"/>
    </source>
</evidence>
<comment type="catalytic activity">
    <reaction evidence="1">
        <text>Hydrolysis of proteins and small molecule substrates at -Asn-|-Xaa- bonds.</text>
        <dbReference type="EC" id="3.4.22.34"/>
    </reaction>
</comment>
<dbReference type="GO" id="GO:0005773">
    <property type="term" value="C:vacuole"/>
    <property type="evidence" value="ECO:0007669"/>
    <property type="project" value="GOC"/>
</dbReference>
<dbReference type="GO" id="GO:0004197">
    <property type="term" value="F:cysteine-type endopeptidase activity"/>
    <property type="evidence" value="ECO:0007669"/>
    <property type="project" value="UniProtKB-EC"/>
</dbReference>
<organism evidence="12 13">
    <name type="scientific">Fasciola gigantica</name>
    <name type="common">Giant liver fluke</name>
    <dbReference type="NCBI Taxonomy" id="46835"/>
    <lineage>
        <taxon>Eukaryota</taxon>
        <taxon>Metazoa</taxon>
        <taxon>Spiralia</taxon>
        <taxon>Lophotrochozoa</taxon>
        <taxon>Platyhelminthes</taxon>
        <taxon>Trematoda</taxon>
        <taxon>Digenea</taxon>
        <taxon>Plagiorchiida</taxon>
        <taxon>Echinostomata</taxon>
        <taxon>Echinostomatoidea</taxon>
        <taxon>Fasciolidae</taxon>
        <taxon>Fasciola</taxon>
    </lineage>
</organism>
<evidence type="ECO:0000256" key="3">
    <source>
        <dbReference type="ARBA" id="ARBA00012628"/>
    </source>
</evidence>
<keyword evidence="13" id="KW-1185">Reference proteome</keyword>
<dbReference type="InterPro" id="IPR048501">
    <property type="entry name" value="Legum_prodom"/>
</dbReference>
<feature type="active site" description="Nucleophile" evidence="10">
    <location>
        <position position="183"/>
    </location>
</feature>
<proteinExistence type="inferred from homology"/>
<accession>A0A504YMZ3</accession>
<dbReference type="AlphaFoldDB" id="A0A504YMZ3"/>
<dbReference type="CDD" id="cd21115">
    <property type="entry name" value="legumain_C"/>
    <property type="match status" value="1"/>
</dbReference>
<evidence type="ECO:0000256" key="10">
    <source>
        <dbReference type="PIRSR" id="PIRSR019663-1"/>
    </source>
</evidence>
<reference evidence="12 13" key="1">
    <citation type="submission" date="2019-04" db="EMBL/GenBank/DDBJ databases">
        <title>Annotation for the trematode Fasciola gigantica.</title>
        <authorList>
            <person name="Choi Y.-J."/>
        </authorList>
    </citation>
    <scope>NUCLEOTIDE SEQUENCE [LARGE SCALE GENOMIC DNA]</scope>
    <source>
        <strain evidence="12">Uganda_cow_1</strain>
    </source>
</reference>
<dbReference type="Pfam" id="PF01650">
    <property type="entry name" value="Peptidase_C13"/>
    <property type="match status" value="1"/>
</dbReference>
<evidence type="ECO:0000256" key="1">
    <source>
        <dbReference type="ARBA" id="ARBA00000810"/>
    </source>
</evidence>
<sequence length="399" mass="45324">MQFCLLILSLLSGIALGSKGNGGKHWAVLVAGSNGWGDYRHQADVCHAYQLLRKNGIPPENIITMMYDDVANDPKNPFPGKLFNDYKHVDVYAGVKIDYRGKDVTPDMFLRVLRGDRKLKESGFKVLESGPEDNVFIYFSDHGSPNILVFPSVELSANQLNKTLAYMNKARLYKKMVIYIEACYSGSMFRRILPENIDILAVTAAHEDEPSWAAFCEDPKIHTCLGDDFSYHWLKDTEKHQRDLSEWTVGMQFEAVKQNVWSSHVMRYGDWSMTTRDRSVAIRAHLVPLMHQLKISKSLSQTELAQRRLLRALELSKMVKETVDEIVEEVTTTSAPTGTPIGIHEHLDCYETAYAQYKYKCFTIQQVPEVAKELVKLDHLCEQGYDANVIVQAIFTTCG</sequence>
<evidence type="ECO:0000256" key="8">
    <source>
        <dbReference type="ARBA" id="ARBA00055993"/>
    </source>
</evidence>
<keyword evidence="4" id="KW-0645">Protease</keyword>
<dbReference type="FunFam" id="3.40.50.1460:FF:000006">
    <property type="entry name" value="Legumain"/>
    <property type="match status" value="1"/>
</dbReference>
<keyword evidence="7" id="KW-0788">Thiol protease</keyword>